<name>A0A4R0VPI3_BIFLL</name>
<proteinExistence type="predicted"/>
<dbReference type="AlphaFoldDB" id="A0A4R0VPI3"/>
<dbReference type="Proteomes" id="UP000292729">
    <property type="component" value="Unassembled WGS sequence"/>
</dbReference>
<evidence type="ECO:0000313" key="1">
    <source>
        <dbReference type="EMBL" id="TCF67389.1"/>
    </source>
</evidence>
<gene>
    <name evidence="1" type="ORF">MCC10119_2052</name>
</gene>
<comment type="caution">
    <text evidence="1">The sequence shown here is derived from an EMBL/GenBank/DDBJ whole genome shotgun (WGS) entry which is preliminary data.</text>
</comment>
<protein>
    <submittedName>
        <fullName evidence="1">Uncharacterized protein</fullName>
    </submittedName>
</protein>
<evidence type="ECO:0000313" key="2">
    <source>
        <dbReference type="Proteomes" id="UP000292729"/>
    </source>
</evidence>
<dbReference type="EMBL" id="SHTI01000037">
    <property type="protein sequence ID" value="TCF67389.1"/>
    <property type="molecule type" value="Genomic_DNA"/>
</dbReference>
<reference evidence="1 2" key="1">
    <citation type="journal article" date="2018" name="Sci. Rep.">
        <title>Genomic diversity and distribution of Bifidobacterium longum subsp. longum across the human lifespan.</title>
        <authorList>
            <person name="Odamaki T."/>
            <person name="Bottacini F."/>
            <person name="Kato K."/>
            <person name="Mitsuyama E."/>
            <person name="Yoshida K."/>
            <person name="Horigome A."/>
            <person name="Xiao J.Z."/>
            <person name="van Sinderen D."/>
        </authorList>
    </citation>
    <scope>NUCLEOTIDE SEQUENCE [LARGE SCALE GENOMIC DNA]</scope>
    <source>
        <strain evidence="1 2">MCC10119</strain>
    </source>
</reference>
<organism evidence="1 2">
    <name type="scientific">Bifidobacterium longum subsp. longum</name>
    <dbReference type="NCBI Taxonomy" id="1679"/>
    <lineage>
        <taxon>Bacteria</taxon>
        <taxon>Bacillati</taxon>
        <taxon>Actinomycetota</taxon>
        <taxon>Actinomycetes</taxon>
        <taxon>Bifidobacteriales</taxon>
        <taxon>Bifidobacteriaceae</taxon>
        <taxon>Bifidobacterium</taxon>
    </lineage>
</organism>
<sequence>MTVRRSCRAGAVDDIGVLRGCRRPSWVSASAIMRFFRSGRFRMADAPAGVRAGKAGGPHGLRVLSPADPGYVEWCRSGMPQRIRLLKLAAEKRRRIEQGVICPKCHRRRVRAGDTLCAQCRHLEDLPRCRECGRRTSRPVDGLCARCLKLVREQARPMCPKCGRCRCLEGEDMCGRCRAHRVLPSCSRCGAPRRKGSPDGLCGRCRQLLSGKART</sequence>
<accession>A0A4R0VPI3</accession>